<dbReference type="InterPro" id="IPR010982">
    <property type="entry name" value="Lambda_DNA-bd_dom_sf"/>
</dbReference>
<dbReference type="GO" id="GO:0003677">
    <property type="term" value="F:DNA binding"/>
    <property type="evidence" value="ECO:0007669"/>
    <property type="project" value="InterPro"/>
</dbReference>
<protein>
    <submittedName>
        <fullName evidence="2">Helix-turn-helix</fullName>
    </submittedName>
</protein>
<name>A0A1I2B874_9FIRM</name>
<dbReference type="Gene3D" id="1.10.260.40">
    <property type="entry name" value="lambda repressor-like DNA-binding domains"/>
    <property type="match status" value="1"/>
</dbReference>
<keyword evidence="3" id="KW-1185">Reference proteome</keyword>
<dbReference type="SUPFAM" id="SSF47413">
    <property type="entry name" value="lambda repressor-like DNA-binding domains"/>
    <property type="match status" value="1"/>
</dbReference>
<dbReference type="STRING" id="1123323.SAMN05216245_10846"/>
<dbReference type="RefSeq" id="WP_093913519.1">
    <property type="nucleotide sequence ID" value="NZ_FONL01000008.1"/>
</dbReference>
<proteinExistence type="predicted"/>
<evidence type="ECO:0000313" key="3">
    <source>
        <dbReference type="Proteomes" id="UP000198896"/>
    </source>
</evidence>
<sequence>MFDKQFLRNAMVAECLSMKALAEKSNVTLTTICLILSGKRNPSLATVGKLAKALNRNPADFFKE</sequence>
<evidence type="ECO:0000259" key="1">
    <source>
        <dbReference type="PROSITE" id="PS50943"/>
    </source>
</evidence>
<reference evidence="2 3" key="1">
    <citation type="submission" date="2016-10" db="EMBL/GenBank/DDBJ databases">
        <authorList>
            <person name="de Groot N.N."/>
        </authorList>
    </citation>
    <scope>NUCLEOTIDE SEQUENCE [LARGE SCALE GENOMIC DNA]</scope>
    <source>
        <strain evidence="2 3">DSM 9236</strain>
    </source>
</reference>
<dbReference type="SMART" id="SM00530">
    <property type="entry name" value="HTH_XRE"/>
    <property type="match status" value="1"/>
</dbReference>
<dbReference type="PROSITE" id="PS50943">
    <property type="entry name" value="HTH_CROC1"/>
    <property type="match status" value="1"/>
</dbReference>
<dbReference type="Proteomes" id="UP000198896">
    <property type="component" value="Unassembled WGS sequence"/>
</dbReference>
<organism evidence="2 3">
    <name type="scientific">Succiniclasticum ruminis DSM 9236</name>
    <dbReference type="NCBI Taxonomy" id="1123323"/>
    <lineage>
        <taxon>Bacteria</taxon>
        <taxon>Bacillati</taxon>
        <taxon>Bacillota</taxon>
        <taxon>Negativicutes</taxon>
        <taxon>Acidaminococcales</taxon>
        <taxon>Acidaminococcaceae</taxon>
        <taxon>Succiniclasticum</taxon>
    </lineage>
</organism>
<accession>A0A1I2B874</accession>
<dbReference type="Pfam" id="PF01381">
    <property type="entry name" value="HTH_3"/>
    <property type="match status" value="1"/>
</dbReference>
<gene>
    <name evidence="2" type="ORF">SAMN05216245_10846</name>
</gene>
<dbReference type="EMBL" id="FONL01000008">
    <property type="protein sequence ID" value="SFE52269.1"/>
    <property type="molecule type" value="Genomic_DNA"/>
</dbReference>
<dbReference type="InterPro" id="IPR001387">
    <property type="entry name" value="Cro/C1-type_HTH"/>
</dbReference>
<feature type="domain" description="HTH cro/C1-type" evidence="1">
    <location>
        <begin position="7"/>
        <end position="61"/>
    </location>
</feature>
<dbReference type="OrthoDB" id="6386941at2"/>
<evidence type="ECO:0000313" key="2">
    <source>
        <dbReference type="EMBL" id="SFE52269.1"/>
    </source>
</evidence>
<dbReference type="CDD" id="cd00093">
    <property type="entry name" value="HTH_XRE"/>
    <property type="match status" value="1"/>
</dbReference>
<dbReference type="AlphaFoldDB" id="A0A1I2B874"/>